<dbReference type="PANTHER" id="PTHR10210:SF32">
    <property type="entry name" value="RIBOSE-PHOSPHATE PYROPHOSPHOKINASE 2"/>
    <property type="match status" value="1"/>
</dbReference>
<keyword evidence="2" id="KW-0808">Transferase</keyword>
<dbReference type="RefSeq" id="WP_271187824.1">
    <property type="nucleotide sequence ID" value="NZ_BSFE01000011.1"/>
</dbReference>
<keyword evidence="6" id="KW-0067">ATP-binding</keyword>
<dbReference type="GO" id="GO:0000287">
    <property type="term" value="F:magnesium ion binding"/>
    <property type="evidence" value="ECO:0007669"/>
    <property type="project" value="InterPro"/>
</dbReference>
<keyword evidence="12" id="KW-1185">Reference proteome</keyword>
<dbReference type="NCBIfam" id="TIGR01251">
    <property type="entry name" value="ribP_PPkin"/>
    <property type="match status" value="1"/>
</dbReference>
<evidence type="ECO:0000313" key="12">
    <source>
        <dbReference type="Proteomes" id="UP001143486"/>
    </source>
</evidence>
<dbReference type="AlphaFoldDB" id="A0A9W6MPZ8"/>
<keyword evidence="5" id="KW-0418">Kinase</keyword>
<feature type="domain" description="Phosphoribosyltransferase" evidence="9">
    <location>
        <begin position="135"/>
        <end position="271"/>
    </location>
</feature>
<dbReference type="GO" id="GO:0004749">
    <property type="term" value="F:ribose phosphate diphosphokinase activity"/>
    <property type="evidence" value="ECO:0007669"/>
    <property type="project" value="UniProtKB-EC"/>
</dbReference>
<comment type="similarity">
    <text evidence="8">Belongs to the ribose-phosphate pyrophosphokinase family.</text>
</comment>
<evidence type="ECO:0000256" key="3">
    <source>
        <dbReference type="ARBA" id="ARBA00022727"/>
    </source>
</evidence>
<accession>A0A9W6MPZ8</accession>
<dbReference type="InterPro" id="IPR029057">
    <property type="entry name" value="PRTase-like"/>
</dbReference>
<dbReference type="GO" id="GO:0005524">
    <property type="term" value="F:ATP binding"/>
    <property type="evidence" value="ECO:0007669"/>
    <property type="project" value="UniProtKB-KW"/>
</dbReference>
<dbReference type="EMBL" id="BSFE01000011">
    <property type="protein sequence ID" value="GLK53474.1"/>
    <property type="molecule type" value="Genomic_DNA"/>
</dbReference>
<evidence type="ECO:0000256" key="2">
    <source>
        <dbReference type="ARBA" id="ARBA00022679"/>
    </source>
</evidence>
<dbReference type="GO" id="GO:0006164">
    <property type="term" value="P:purine nucleotide biosynthetic process"/>
    <property type="evidence" value="ECO:0007669"/>
    <property type="project" value="TreeGrafter"/>
</dbReference>
<evidence type="ECO:0000256" key="6">
    <source>
        <dbReference type="ARBA" id="ARBA00022840"/>
    </source>
</evidence>
<dbReference type="GO" id="GO:0005737">
    <property type="term" value="C:cytoplasm"/>
    <property type="evidence" value="ECO:0007669"/>
    <property type="project" value="TreeGrafter"/>
</dbReference>
<evidence type="ECO:0000256" key="7">
    <source>
        <dbReference type="ARBA" id="ARBA00049535"/>
    </source>
</evidence>
<evidence type="ECO:0000256" key="5">
    <source>
        <dbReference type="ARBA" id="ARBA00022777"/>
    </source>
</evidence>
<comment type="catalytic activity">
    <reaction evidence="7">
        <text>D-ribose 5-phosphate + ATP = 5-phospho-alpha-D-ribose 1-diphosphate + AMP + H(+)</text>
        <dbReference type="Rhea" id="RHEA:15609"/>
        <dbReference type="ChEBI" id="CHEBI:15378"/>
        <dbReference type="ChEBI" id="CHEBI:30616"/>
        <dbReference type="ChEBI" id="CHEBI:58017"/>
        <dbReference type="ChEBI" id="CHEBI:78346"/>
        <dbReference type="ChEBI" id="CHEBI:456215"/>
        <dbReference type="EC" id="2.7.6.1"/>
    </reaction>
</comment>
<dbReference type="GO" id="GO:0006015">
    <property type="term" value="P:5-phosphoribose 1-diphosphate biosynthetic process"/>
    <property type="evidence" value="ECO:0007669"/>
    <property type="project" value="TreeGrafter"/>
</dbReference>
<dbReference type="CDD" id="cd06223">
    <property type="entry name" value="PRTases_typeI"/>
    <property type="match status" value="1"/>
</dbReference>
<proteinExistence type="inferred from homology"/>
<dbReference type="Pfam" id="PF00156">
    <property type="entry name" value="Pribosyltran"/>
    <property type="match status" value="1"/>
</dbReference>
<dbReference type="SMART" id="SM01400">
    <property type="entry name" value="Pribosyltran_N"/>
    <property type="match status" value="1"/>
</dbReference>
<dbReference type="PANTHER" id="PTHR10210">
    <property type="entry name" value="RIBOSE-PHOSPHATE DIPHOSPHOKINASE FAMILY MEMBER"/>
    <property type="match status" value="1"/>
</dbReference>
<dbReference type="SUPFAM" id="SSF53271">
    <property type="entry name" value="PRTase-like"/>
    <property type="match status" value="2"/>
</dbReference>
<dbReference type="GO" id="GO:0016301">
    <property type="term" value="F:kinase activity"/>
    <property type="evidence" value="ECO:0007669"/>
    <property type="project" value="UniProtKB-KW"/>
</dbReference>
<evidence type="ECO:0000313" key="11">
    <source>
        <dbReference type="EMBL" id="GLK53474.1"/>
    </source>
</evidence>
<name>A0A9W6MPZ8_9PROT</name>
<feature type="domain" description="Ribose-phosphate pyrophosphokinase N-terminal" evidence="10">
    <location>
        <begin position="5"/>
        <end position="112"/>
    </location>
</feature>
<dbReference type="InterPro" id="IPR029099">
    <property type="entry name" value="Pribosyltran_N"/>
</dbReference>
<reference evidence="11" key="1">
    <citation type="journal article" date="2014" name="Int. J. Syst. Evol. Microbiol.">
        <title>Complete genome sequence of Corynebacterium casei LMG S-19264T (=DSM 44701T), isolated from a smear-ripened cheese.</title>
        <authorList>
            <consortium name="US DOE Joint Genome Institute (JGI-PGF)"/>
            <person name="Walter F."/>
            <person name="Albersmeier A."/>
            <person name="Kalinowski J."/>
            <person name="Ruckert C."/>
        </authorList>
    </citation>
    <scope>NUCLEOTIDE SEQUENCE</scope>
    <source>
        <strain evidence="11">VKM B-1513</strain>
    </source>
</reference>
<protein>
    <recommendedName>
        <fullName evidence="1">ribose-phosphate diphosphokinase</fullName>
        <ecNumber evidence="1">2.7.6.1</ecNumber>
    </recommendedName>
</protein>
<keyword evidence="3 8" id="KW-0545">Nucleotide biosynthesis</keyword>
<dbReference type="EC" id="2.7.6.1" evidence="1"/>
<keyword evidence="4" id="KW-0547">Nucleotide-binding</keyword>
<dbReference type="NCBIfam" id="NF005537">
    <property type="entry name" value="PRK07199.1"/>
    <property type="match status" value="1"/>
</dbReference>
<evidence type="ECO:0000256" key="1">
    <source>
        <dbReference type="ARBA" id="ARBA00013247"/>
    </source>
</evidence>
<dbReference type="Proteomes" id="UP001143486">
    <property type="component" value="Unassembled WGS sequence"/>
</dbReference>
<sequence>MKPLLFALEGSAPMTRRLAESMQAECGALFSKSFPDGETYLRFDTPVAGRIVLLVCSLDRPDQKFLRLVFAAATAKELGAKRVILVAPYLAYMRQDNRFQPGEAVSSIYFSQCLGRWFDGLVTVDPHLHRYHDLSEVYDIPNRVLHAADTIAAWIADHVPGGLIIGPDSESEQWVKAVAQSAGVPFTVLKKVRHGDRDVDVSAPEVEAWQDRVPILVDDIISTARTMIETVGHLKKAGLPSPICIGVHAIFADDAFIALHEAGARHIITCDTIRHPTNEIVVAPLIAAGCDDLIAELSRCPDERA</sequence>
<dbReference type="GO" id="GO:0002189">
    <property type="term" value="C:ribose phosphate diphosphokinase complex"/>
    <property type="evidence" value="ECO:0007669"/>
    <property type="project" value="TreeGrafter"/>
</dbReference>
<evidence type="ECO:0000256" key="4">
    <source>
        <dbReference type="ARBA" id="ARBA00022741"/>
    </source>
</evidence>
<gene>
    <name evidence="11" type="ORF">GCM10017621_29820</name>
</gene>
<dbReference type="InterPro" id="IPR000836">
    <property type="entry name" value="PRTase_dom"/>
</dbReference>
<evidence type="ECO:0000259" key="10">
    <source>
        <dbReference type="Pfam" id="PF13793"/>
    </source>
</evidence>
<dbReference type="InterPro" id="IPR005946">
    <property type="entry name" value="Rib-P_diPkinase"/>
</dbReference>
<evidence type="ECO:0000256" key="8">
    <source>
        <dbReference type="RuleBase" id="RU004324"/>
    </source>
</evidence>
<organism evidence="11 12">
    <name type="scientific">Maricaulis virginensis</name>
    <dbReference type="NCBI Taxonomy" id="144022"/>
    <lineage>
        <taxon>Bacteria</taxon>
        <taxon>Pseudomonadati</taxon>
        <taxon>Pseudomonadota</taxon>
        <taxon>Alphaproteobacteria</taxon>
        <taxon>Maricaulales</taxon>
        <taxon>Maricaulaceae</taxon>
        <taxon>Maricaulis</taxon>
    </lineage>
</organism>
<dbReference type="Pfam" id="PF13793">
    <property type="entry name" value="Pribosyltran_N"/>
    <property type="match status" value="1"/>
</dbReference>
<comment type="caution">
    <text evidence="11">The sequence shown here is derived from an EMBL/GenBank/DDBJ whole genome shotgun (WGS) entry which is preliminary data.</text>
</comment>
<evidence type="ECO:0000259" key="9">
    <source>
        <dbReference type="Pfam" id="PF00156"/>
    </source>
</evidence>
<reference evidence="11" key="2">
    <citation type="submission" date="2023-01" db="EMBL/GenBank/DDBJ databases">
        <authorList>
            <person name="Sun Q."/>
            <person name="Evtushenko L."/>
        </authorList>
    </citation>
    <scope>NUCLEOTIDE SEQUENCE</scope>
    <source>
        <strain evidence="11">VKM B-1513</strain>
    </source>
</reference>
<dbReference type="Gene3D" id="3.40.50.2020">
    <property type="match status" value="2"/>
</dbReference>